<evidence type="ECO:0000313" key="4">
    <source>
        <dbReference type="Proteomes" id="UP000677913"/>
    </source>
</evidence>
<dbReference type="PANTHER" id="PTHR10344">
    <property type="entry name" value="THYMIDYLATE KINASE"/>
    <property type="match status" value="1"/>
</dbReference>
<dbReference type="RefSeq" id="WP_211470912.1">
    <property type="nucleotide sequence ID" value="NZ_JAGSXH010000124.1"/>
</dbReference>
<dbReference type="Pfam" id="PF02223">
    <property type="entry name" value="Thymidylate_kin"/>
    <property type="match status" value="1"/>
</dbReference>
<evidence type="ECO:0000256" key="1">
    <source>
        <dbReference type="ARBA" id="ARBA00009776"/>
    </source>
</evidence>
<keyword evidence="4" id="KW-1185">Reference proteome</keyword>
<protein>
    <recommendedName>
        <fullName evidence="2">Thymidylate kinase-like domain-containing protein</fullName>
    </recommendedName>
</protein>
<dbReference type="EMBL" id="JAGSXH010000124">
    <property type="protein sequence ID" value="MBS2966135.1"/>
    <property type="molecule type" value="Genomic_DNA"/>
</dbReference>
<dbReference type="Proteomes" id="UP000677913">
    <property type="component" value="Unassembled WGS sequence"/>
</dbReference>
<accession>A0A8J7WUQ4</accession>
<dbReference type="AlphaFoldDB" id="A0A8J7WUQ4"/>
<comment type="caution">
    <text evidence="3">The sequence shown here is derived from an EMBL/GenBank/DDBJ whole genome shotgun (WGS) entry which is preliminary data.</text>
</comment>
<dbReference type="GO" id="GO:0006235">
    <property type="term" value="P:dTTP biosynthetic process"/>
    <property type="evidence" value="ECO:0007669"/>
    <property type="project" value="TreeGrafter"/>
</dbReference>
<comment type="similarity">
    <text evidence="1">Belongs to the thymidylate kinase family.</text>
</comment>
<evidence type="ECO:0000313" key="3">
    <source>
        <dbReference type="EMBL" id="MBS2966135.1"/>
    </source>
</evidence>
<reference evidence="3" key="1">
    <citation type="submission" date="2021-04" db="EMBL/GenBank/DDBJ databases">
        <title>Genome based classification of Actinospica acidithermotolerans sp. nov., an actinobacterium isolated from an Indonesian hot spring.</title>
        <authorList>
            <person name="Kusuma A.B."/>
            <person name="Putra K.E."/>
            <person name="Nafisah S."/>
            <person name="Loh J."/>
            <person name="Nouioui I."/>
            <person name="Goodfellow M."/>
        </authorList>
    </citation>
    <scope>NUCLEOTIDE SEQUENCE</scope>
    <source>
        <strain evidence="3">DSM 45618</strain>
    </source>
</reference>
<dbReference type="SUPFAM" id="SSF52540">
    <property type="entry name" value="P-loop containing nucleoside triphosphate hydrolases"/>
    <property type="match status" value="1"/>
</dbReference>
<dbReference type="GO" id="GO:0006233">
    <property type="term" value="P:dTDP biosynthetic process"/>
    <property type="evidence" value="ECO:0007669"/>
    <property type="project" value="TreeGrafter"/>
</dbReference>
<dbReference type="InterPro" id="IPR039430">
    <property type="entry name" value="Thymidylate_kin-like_dom"/>
</dbReference>
<dbReference type="Gene3D" id="3.40.50.300">
    <property type="entry name" value="P-loop containing nucleotide triphosphate hydrolases"/>
    <property type="match status" value="1"/>
</dbReference>
<feature type="domain" description="Thymidylate kinase-like" evidence="2">
    <location>
        <begin position="6"/>
        <end position="136"/>
    </location>
</feature>
<dbReference type="PANTHER" id="PTHR10344:SF1">
    <property type="entry name" value="THYMIDYLATE KINASE"/>
    <property type="match status" value="1"/>
</dbReference>
<gene>
    <name evidence="3" type="ORF">KGA66_24025</name>
</gene>
<sequence>MLIVLDGVYSAGKSTLIKLLARRFAEESGEPVVTDWNSSEIVGELIPRWKREGRLGAYSLLFAEATDLAHRCETVIRPRLEAGKVVIADRYVLSGMARALIRGADRSLVEAAFGFAPREFLTVLVECPARITLERRIRLGKVLDGYHSGRDFRQGLSIEEDFVEYQETMARLYRGLVPDRGRRIYIDTAAMTPNAGVETIMACVRSLRDAVGAAS</sequence>
<proteinExistence type="inferred from homology"/>
<evidence type="ECO:0000259" key="2">
    <source>
        <dbReference type="Pfam" id="PF02223"/>
    </source>
</evidence>
<name>A0A8J7WUQ4_9ACTN</name>
<organism evidence="3 4">
    <name type="scientific">Actinocrinis puniceicyclus</name>
    <dbReference type="NCBI Taxonomy" id="977794"/>
    <lineage>
        <taxon>Bacteria</taxon>
        <taxon>Bacillati</taxon>
        <taxon>Actinomycetota</taxon>
        <taxon>Actinomycetes</taxon>
        <taxon>Catenulisporales</taxon>
        <taxon>Actinospicaceae</taxon>
        <taxon>Actinocrinis</taxon>
    </lineage>
</organism>
<dbReference type="GO" id="GO:0004798">
    <property type="term" value="F:dTMP kinase activity"/>
    <property type="evidence" value="ECO:0007669"/>
    <property type="project" value="TreeGrafter"/>
</dbReference>
<dbReference type="GO" id="GO:0005737">
    <property type="term" value="C:cytoplasm"/>
    <property type="evidence" value="ECO:0007669"/>
    <property type="project" value="TreeGrafter"/>
</dbReference>
<dbReference type="InterPro" id="IPR027417">
    <property type="entry name" value="P-loop_NTPase"/>
</dbReference>
<dbReference type="GO" id="GO:0006227">
    <property type="term" value="P:dUDP biosynthetic process"/>
    <property type="evidence" value="ECO:0007669"/>
    <property type="project" value="TreeGrafter"/>
</dbReference>